<protein>
    <submittedName>
        <fullName evidence="1">4482_t:CDS:1</fullName>
    </submittedName>
</protein>
<comment type="caution">
    <text evidence="1">The sequence shown here is derived from an EMBL/GenBank/DDBJ whole genome shotgun (WGS) entry which is preliminary data.</text>
</comment>
<gene>
    <name evidence="1" type="ORF">DHETER_LOCUS10953</name>
</gene>
<dbReference type="Proteomes" id="UP000789702">
    <property type="component" value="Unassembled WGS sequence"/>
</dbReference>
<reference evidence="1" key="1">
    <citation type="submission" date="2021-06" db="EMBL/GenBank/DDBJ databases">
        <authorList>
            <person name="Kallberg Y."/>
            <person name="Tangrot J."/>
            <person name="Rosling A."/>
        </authorList>
    </citation>
    <scope>NUCLEOTIDE SEQUENCE</scope>
    <source>
        <strain evidence="1">IL203A</strain>
    </source>
</reference>
<evidence type="ECO:0000313" key="1">
    <source>
        <dbReference type="EMBL" id="CAG8686449.1"/>
    </source>
</evidence>
<organism evidence="1 2">
    <name type="scientific">Dentiscutata heterogama</name>
    <dbReference type="NCBI Taxonomy" id="1316150"/>
    <lineage>
        <taxon>Eukaryota</taxon>
        <taxon>Fungi</taxon>
        <taxon>Fungi incertae sedis</taxon>
        <taxon>Mucoromycota</taxon>
        <taxon>Glomeromycotina</taxon>
        <taxon>Glomeromycetes</taxon>
        <taxon>Diversisporales</taxon>
        <taxon>Gigasporaceae</taxon>
        <taxon>Dentiscutata</taxon>
    </lineage>
</organism>
<accession>A0ACA9P771</accession>
<evidence type="ECO:0000313" key="2">
    <source>
        <dbReference type="Proteomes" id="UP000789702"/>
    </source>
</evidence>
<dbReference type="EMBL" id="CAJVPU010022693">
    <property type="protein sequence ID" value="CAG8686449.1"/>
    <property type="molecule type" value="Genomic_DNA"/>
</dbReference>
<name>A0ACA9P771_9GLOM</name>
<sequence length="132" mass="15324">MEDLLDDNTSEDQRTIQSGNENETAQAHYGGVNDSYNNEREIYTIDNRYQPYDRENRERPRPKSESQREGQLINKKTVSIQPKEFEETYPLIDDDDLMQDDLLAPTRAPRRKRGPSIVDSIVAYNVADDILC</sequence>
<proteinExistence type="predicted"/>
<keyword evidence="2" id="KW-1185">Reference proteome</keyword>